<name>A0A2S9IZ27_9HYPH</name>
<comment type="caution">
    <text evidence="1">The sequence shown here is derived from an EMBL/GenBank/DDBJ whole genome shotgun (WGS) entry which is preliminary data.</text>
</comment>
<dbReference type="CDD" id="cd22233">
    <property type="entry name" value="RHH_CopAso-like"/>
    <property type="match status" value="1"/>
</dbReference>
<gene>
    <name evidence="1" type="ORF">C5748_00940</name>
</gene>
<dbReference type="Proteomes" id="UP000239434">
    <property type="component" value="Unassembled WGS sequence"/>
</dbReference>
<sequence>MSASATMTIRVSTDVKDKLERLALGTRRSRSFLAAEAVSAYVDRELEIVEGIEKALANVKAGNVASHDEVMGEARQIIANAKTTISSAD</sequence>
<keyword evidence="2" id="KW-1185">Reference proteome</keyword>
<evidence type="ECO:0000313" key="2">
    <source>
        <dbReference type="Proteomes" id="UP000239434"/>
    </source>
</evidence>
<dbReference type="RefSeq" id="WP_105740052.1">
    <property type="nucleotide sequence ID" value="NZ_PVBR01000001.1"/>
</dbReference>
<dbReference type="EMBL" id="PVBR01000001">
    <property type="protein sequence ID" value="PRD45754.1"/>
    <property type="molecule type" value="Genomic_DNA"/>
</dbReference>
<dbReference type="PANTHER" id="PTHR40688:SF2">
    <property type="entry name" value="RIBBON-HELIX-HELIX PROTEIN COPG DOMAIN-CONTAINING PROTEIN"/>
    <property type="match status" value="1"/>
</dbReference>
<dbReference type="InterPro" id="IPR052991">
    <property type="entry name" value="Non-func_TypeII_TA_Antitoxin"/>
</dbReference>
<evidence type="ECO:0000313" key="1">
    <source>
        <dbReference type="EMBL" id="PRD45754.1"/>
    </source>
</evidence>
<dbReference type="GO" id="GO:0006355">
    <property type="term" value="P:regulation of DNA-templated transcription"/>
    <property type="evidence" value="ECO:0007669"/>
    <property type="project" value="InterPro"/>
</dbReference>
<dbReference type="AlphaFoldDB" id="A0A2S9IZ27"/>
<reference evidence="1 2" key="1">
    <citation type="submission" date="2018-02" db="EMBL/GenBank/DDBJ databases">
        <title>The draft genome of Phyllobacterium sp. 1N-3.</title>
        <authorList>
            <person name="Liu L."/>
            <person name="Li L."/>
            <person name="Zhang X."/>
            <person name="Wang T."/>
            <person name="Liang L."/>
        </authorList>
    </citation>
    <scope>NUCLEOTIDE SEQUENCE [LARGE SCALE GENOMIC DNA]</scope>
    <source>
        <strain evidence="1 2">1N-3</strain>
    </source>
</reference>
<organism evidence="1 2">
    <name type="scientific">Phyllobacterium phragmitis</name>
    <dbReference type="NCBI Taxonomy" id="2670329"/>
    <lineage>
        <taxon>Bacteria</taxon>
        <taxon>Pseudomonadati</taxon>
        <taxon>Pseudomonadota</taxon>
        <taxon>Alphaproteobacteria</taxon>
        <taxon>Hyphomicrobiales</taxon>
        <taxon>Phyllobacteriaceae</taxon>
        <taxon>Phyllobacterium</taxon>
    </lineage>
</organism>
<accession>A0A2S9IZ27</accession>
<protein>
    <submittedName>
        <fullName evidence="1">CopG family transcriptional regulator</fullName>
    </submittedName>
</protein>
<dbReference type="InterPro" id="IPR010985">
    <property type="entry name" value="Ribbon_hlx_hlx"/>
</dbReference>
<dbReference type="PANTHER" id="PTHR40688">
    <property type="match status" value="1"/>
</dbReference>
<dbReference type="SUPFAM" id="SSF47598">
    <property type="entry name" value="Ribbon-helix-helix"/>
    <property type="match status" value="1"/>
</dbReference>
<proteinExistence type="predicted"/>